<evidence type="ECO:0000313" key="3">
    <source>
        <dbReference type="Proteomes" id="UP000033423"/>
    </source>
</evidence>
<dbReference type="GO" id="GO:0008757">
    <property type="term" value="F:S-adenosylmethionine-dependent methyltransferase activity"/>
    <property type="evidence" value="ECO:0007669"/>
    <property type="project" value="InterPro"/>
</dbReference>
<dbReference type="GO" id="GO:0032259">
    <property type="term" value="P:methylation"/>
    <property type="evidence" value="ECO:0007669"/>
    <property type="project" value="UniProtKB-KW"/>
</dbReference>
<comment type="caution">
    <text evidence="2">The sequence shown here is derived from an EMBL/GenBank/DDBJ whole genome shotgun (WGS) entry which is preliminary data.</text>
</comment>
<keyword evidence="2" id="KW-0489">Methyltransferase</keyword>
<dbReference type="Pfam" id="PF08241">
    <property type="entry name" value="Methyltransf_11"/>
    <property type="match status" value="1"/>
</dbReference>
<feature type="domain" description="Methyltransferase type 11" evidence="1">
    <location>
        <begin position="111"/>
        <end position="161"/>
    </location>
</feature>
<dbReference type="AlphaFoldDB" id="A0A0F3GI68"/>
<gene>
    <name evidence="2" type="ORF">MBAV_006167</name>
</gene>
<proteinExistence type="predicted"/>
<sequence>MLSEDLNGIIAATKQWMRNRHPNAYGILKSQYHDIRRRIETSLHMPHQPHTVLKRGQHPEAEFIAEMSKLPTPHILEIGSRKVIASMPRQLISSKARFTGMDIMDGEGVDVVGDAHRLSDLFEPDTFDGVYSASVFEHIAMPWKVALEINKVVRPGGFVYIASHHTYPIHEMPWDFWRYGRDAFSTIFGDFSGFEVENKGLIWPASLCHHNTKSVVANGHRCYLFAHVLARKTHNYNPANYKWDIDCMDILPKWHFYPEKTGVTVIDEGAEIKRGYRALEKPVGSVGALFDGFIRDIKQQQRPRVAFLTTPAGEKALSDNNRSGLRLEVQHYRDVRSTRAIYSLSERVEAGRFDAVILWDVLGLLEYPWVAALSIAHMIRQGGRLFVLDRNTKPLGRQQDLWRFSSEALRVLFNPAVGLEVEDALIADPATLYPKNMADPIFKYYNKDDACYFTSACVATRVEATTRERLIWNVK</sequence>
<keyword evidence="2" id="KW-0808">Transferase</keyword>
<dbReference type="SUPFAM" id="SSF53335">
    <property type="entry name" value="S-adenosyl-L-methionine-dependent methyltransferases"/>
    <property type="match status" value="2"/>
</dbReference>
<dbReference type="Proteomes" id="UP000033423">
    <property type="component" value="Unassembled WGS sequence"/>
</dbReference>
<organism evidence="2 3">
    <name type="scientific">Candidatus Magnetobacterium bavaricum</name>
    <dbReference type="NCBI Taxonomy" id="29290"/>
    <lineage>
        <taxon>Bacteria</taxon>
        <taxon>Pseudomonadati</taxon>
        <taxon>Nitrospirota</taxon>
        <taxon>Thermodesulfovibrionia</taxon>
        <taxon>Thermodesulfovibrionales</taxon>
        <taxon>Candidatus Magnetobacteriaceae</taxon>
        <taxon>Candidatus Magnetobacterium</taxon>
    </lineage>
</organism>
<keyword evidence="3" id="KW-1185">Reference proteome</keyword>
<evidence type="ECO:0000313" key="2">
    <source>
        <dbReference type="EMBL" id="KJU81640.1"/>
    </source>
</evidence>
<dbReference type="InterPro" id="IPR013216">
    <property type="entry name" value="Methyltransf_11"/>
</dbReference>
<reference evidence="2 3" key="1">
    <citation type="submission" date="2015-02" db="EMBL/GenBank/DDBJ databases">
        <title>Single-cell genomics of uncultivated deep-branching MTB reveals a conserved set of magnetosome genes.</title>
        <authorList>
            <person name="Kolinko S."/>
            <person name="Richter M."/>
            <person name="Glockner F.O."/>
            <person name="Brachmann A."/>
            <person name="Schuler D."/>
        </authorList>
    </citation>
    <scope>NUCLEOTIDE SEQUENCE [LARGE SCALE GENOMIC DNA]</scope>
    <source>
        <strain evidence="2">TM-1</strain>
    </source>
</reference>
<name>A0A0F3GI68_9BACT</name>
<dbReference type="EMBL" id="LACI01002621">
    <property type="protein sequence ID" value="KJU81640.1"/>
    <property type="molecule type" value="Genomic_DNA"/>
</dbReference>
<dbReference type="Gene3D" id="3.40.50.150">
    <property type="entry name" value="Vaccinia Virus protein VP39"/>
    <property type="match status" value="2"/>
</dbReference>
<protein>
    <submittedName>
        <fullName evidence="2">Type 11 methyltransferase</fullName>
    </submittedName>
</protein>
<dbReference type="CDD" id="cd02440">
    <property type="entry name" value="AdoMet_MTases"/>
    <property type="match status" value="1"/>
</dbReference>
<evidence type="ECO:0000259" key="1">
    <source>
        <dbReference type="Pfam" id="PF08241"/>
    </source>
</evidence>
<accession>A0A0F3GI68</accession>
<dbReference type="InterPro" id="IPR029063">
    <property type="entry name" value="SAM-dependent_MTases_sf"/>
</dbReference>